<dbReference type="RefSeq" id="WP_380050724.1">
    <property type="nucleotide sequence ID" value="NZ_JBHLTC010000029.1"/>
</dbReference>
<feature type="domain" description="Beta-lactamase-related" evidence="1">
    <location>
        <begin position="66"/>
        <end position="403"/>
    </location>
</feature>
<dbReference type="InterPro" id="IPR050491">
    <property type="entry name" value="AmpC-like"/>
</dbReference>
<dbReference type="EMBL" id="JBHLTC010000029">
    <property type="protein sequence ID" value="MFC0626753.1"/>
    <property type="molecule type" value="Genomic_DNA"/>
</dbReference>
<dbReference type="GO" id="GO:0016787">
    <property type="term" value="F:hydrolase activity"/>
    <property type="evidence" value="ECO:0007669"/>
    <property type="project" value="UniProtKB-KW"/>
</dbReference>
<proteinExistence type="predicted"/>
<dbReference type="Pfam" id="PF00144">
    <property type="entry name" value="Beta-lactamase"/>
    <property type="match status" value="1"/>
</dbReference>
<evidence type="ECO:0000313" key="2">
    <source>
        <dbReference type="EMBL" id="MFC0626753.1"/>
    </source>
</evidence>
<dbReference type="InterPro" id="IPR001466">
    <property type="entry name" value="Beta-lactam-related"/>
</dbReference>
<dbReference type="PANTHER" id="PTHR46825:SF9">
    <property type="entry name" value="BETA-LACTAMASE-RELATED DOMAIN-CONTAINING PROTEIN"/>
    <property type="match status" value="1"/>
</dbReference>
<dbReference type="InterPro" id="IPR006311">
    <property type="entry name" value="TAT_signal"/>
</dbReference>
<evidence type="ECO:0000259" key="1">
    <source>
        <dbReference type="Pfam" id="PF00144"/>
    </source>
</evidence>
<keyword evidence="3" id="KW-1185">Reference proteome</keyword>
<accession>A0ABV6QQ52</accession>
<reference evidence="2 3" key="1">
    <citation type="submission" date="2024-09" db="EMBL/GenBank/DDBJ databases">
        <authorList>
            <person name="Sun Q."/>
            <person name="Mori K."/>
        </authorList>
    </citation>
    <scope>NUCLEOTIDE SEQUENCE [LARGE SCALE GENOMIC DNA]</scope>
    <source>
        <strain evidence="2 3">CGMCC 1.15906</strain>
    </source>
</reference>
<comment type="caution">
    <text evidence="2">The sequence shown here is derived from an EMBL/GenBank/DDBJ whole genome shotgun (WGS) entry which is preliminary data.</text>
</comment>
<dbReference type="Gene3D" id="3.40.710.10">
    <property type="entry name" value="DD-peptidase/beta-lactamase superfamily"/>
    <property type="match status" value="1"/>
</dbReference>
<dbReference type="InterPro" id="IPR012338">
    <property type="entry name" value="Beta-lactam/transpept-like"/>
</dbReference>
<dbReference type="PANTHER" id="PTHR46825">
    <property type="entry name" value="D-ALANYL-D-ALANINE-CARBOXYPEPTIDASE/ENDOPEPTIDASE AMPH"/>
    <property type="match status" value="1"/>
</dbReference>
<dbReference type="EC" id="3.-.-.-" evidence="2"/>
<organism evidence="2 3">
    <name type="scientific">Kribbella deserti</name>
    <dbReference type="NCBI Taxonomy" id="1926257"/>
    <lineage>
        <taxon>Bacteria</taxon>
        <taxon>Bacillati</taxon>
        <taxon>Actinomycetota</taxon>
        <taxon>Actinomycetes</taxon>
        <taxon>Propionibacteriales</taxon>
        <taxon>Kribbellaceae</taxon>
        <taxon>Kribbella</taxon>
    </lineage>
</organism>
<dbReference type="SUPFAM" id="SSF56601">
    <property type="entry name" value="beta-lactamase/transpeptidase-like"/>
    <property type="match status" value="1"/>
</dbReference>
<keyword evidence="2" id="KW-0378">Hydrolase</keyword>
<name>A0ABV6QQ52_9ACTN</name>
<dbReference type="Proteomes" id="UP001589890">
    <property type="component" value="Unassembled WGS sequence"/>
</dbReference>
<dbReference type="PROSITE" id="PS51318">
    <property type="entry name" value="TAT"/>
    <property type="match status" value="1"/>
</dbReference>
<sequence length="436" mass="46240">MELSRRHFGKLAVATGAAAAVGTATGTALSGPVNAADVAGTALGGSASTAATWRATGTAVPALSGFDTQMRAFMEARGITAGQIAVTYKGRLVLARGFSTSSTLTVQPTSLFRVASLSKSVTAAAIVKLVQDGKLSLSTPVTSILGFTPPSGQTVDPRLSSVTMKRLLQHLGGWDRDISGDPNFKDPAISKALGVPMQLRHADVIKYMAGQPLDFAPGSRYAYSNYGYLLAGRVIEKVSGLTYGSYVQQKLLTPLKITRMALGDSVARRTGEVPYESQFTRPTVMDNTGATVPAPYGAFSMRIQDANGGWLASAPDLVRWAKMFDAPSTVLNSTSLASIWAQPETGINANGAYYGLGWSVRPTTGGTGRNTWHTGSLDGTYALLVRTWGGLSWAVLFNRRDDPSGKSYSDIDQIIWTAASNVTNWPTHDFFPSYFA</sequence>
<gene>
    <name evidence="2" type="ORF">ACFFGN_21915</name>
</gene>
<protein>
    <submittedName>
        <fullName evidence="2">Serine hydrolase domain-containing protein</fullName>
        <ecNumber evidence="2">3.-.-.-</ecNumber>
    </submittedName>
</protein>
<evidence type="ECO:0000313" key="3">
    <source>
        <dbReference type="Proteomes" id="UP001589890"/>
    </source>
</evidence>